<keyword evidence="2" id="KW-1185">Reference proteome</keyword>
<dbReference type="AlphaFoldDB" id="A0A061DJ71"/>
<organism evidence="1 2">
    <name type="scientific">Theobroma cacao</name>
    <name type="common">Cacao</name>
    <name type="synonym">Cocoa</name>
    <dbReference type="NCBI Taxonomy" id="3641"/>
    <lineage>
        <taxon>Eukaryota</taxon>
        <taxon>Viridiplantae</taxon>
        <taxon>Streptophyta</taxon>
        <taxon>Embryophyta</taxon>
        <taxon>Tracheophyta</taxon>
        <taxon>Spermatophyta</taxon>
        <taxon>Magnoliopsida</taxon>
        <taxon>eudicotyledons</taxon>
        <taxon>Gunneridae</taxon>
        <taxon>Pentapetalae</taxon>
        <taxon>rosids</taxon>
        <taxon>malvids</taxon>
        <taxon>Malvales</taxon>
        <taxon>Malvaceae</taxon>
        <taxon>Byttnerioideae</taxon>
        <taxon>Theobroma</taxon>
    </lineage>
</organism>
<reference evidence="1 2" key="1">
    <citation type="journal article" date="2013" name="Genome Biol.">
        <title>The genome sequence of the most widely cultivated cacao type and its use to identify candidate genes regulating pod color.</title>
        <authorList>
            <person name="Motamayor J.C."/>
            <person name="Mockaitis K."/>
            <person name="Schmutz J."/>
            <person name="Haiminen N."/>
            <person name="Iii D.L."/>
            <person name="Cornejo O."/>
            <person name="Findley S.D."/>
            <person name="Zheng P."/>
            <person name="Utro F."/>
            <person name="Royaert S."/>
            <person name="Saski C."/>
            <person name="Jenkins J."/>
            <person name="Podicheti R."/>
            <person name="Zhao M."/>
            <person name="Scheffler B.E."/>
            <person name="Stack J.C."/>
            <person name="Feltus F.A."/>
            <person name="Mustiga G.M."/>
            <person name="Amores F."/>
            <person name="Phillips W."/>
            <person name="Marelli J.P."/>
            <person name="May G.D."/>
            <person name="Shapiro H."/>
            <person name="Ma J."/>
            <person name="Bustamante C.D."/>
            <person name="Schnell R.J."/>
            <person name="Main D."/>
            <person name="Gilbert D."/>
            <person name="Parida L."/>
            <person name="Kuhn D.N."/>
        </authorList>
    </citation>
    <scope>NUCLEOTIDE SEQUENCE [LARGE SCALE GENOMIC DNA]</scope>
    <source>
        <strain evidence="2">cv. Matina 1-6</strain>
    </source>
</reference>
<dbReference type="EMBL" id="CM001879">
    <property type="protein sequence ID" value="EOX92654.1"/>
    <property type="molecule type" value="Genomic_DNA"/>
</dbReference>
<protein>
    <submittedName>
        <fullName evidence="1">Uncharacterized protein</fullName>
    </submittedName>
</protein>
<sequence>MLPFSHLPPGMLSLVPRYVRTLLIKVISQPSFQFPLPSFPKKCNNYSSFEGLIECFNDDPTKNSHFSPLMFLPKCQNPII</sequence>
<evidence type="ECO:0000313" key="1">
    <source>
        <dbReference type="EMBL" id="EOX92654.1"/>
    </source>
</evidence>
<evidence type="ECO:0000313" key="2">
    <source>
        <dbReference type="Proteomes" id="UP000026915"/>
    </source>
</evidence>
<name>A0A061DJ71_THECC</name>
<proteinExistence type="predicted"/>
<dbReference type="InParanoid" id="A0A061DJ71"/>
<accession>A0A061DJ71</accession>
<gene>
    <name evidence="1" type="ORF">TCM_001570</name>
</gene>
<dbReference type="Gramene" id="EOX92654">
    <property type="protein sequence ID" value="EOX92654"/>
    <property type="gene ID" value="TCM_001570"/>
</dbReference>
<dbReference type="Proteomes" id="UP000026915">
    <property type="component" value="Chromosome 1"/>
</dbReference>
<dbReference type="HOGENOM" id="CLU_2594579_0_0_1"/>